<feature type="domain" description="HTH cro/C1-type" evidence="1">
    <location>
        <begin position="51"/>
        <end position="82"/>
    </location>
</feature>
<dbReference type="Gene3D" id="1.10.260.40">
    <property type="entry name" value="lambda repressor-like DNA-binding domains"/>
    <property type="match status" value="1"/>
</dbReference>
<dbReference type="InterPro" id="IPR010982">
    <property type="entry name" value="Lambda_DNA-bd_dom_sf"/>
</dbReference>
<sequence>MVDIDVPIWAARLGVLRRGRLWSQRELAERLSAAADESTRDRLPALETLTSMIRLWEAGERRPDEWYAELLCRAFGVDETELFVGDAAGTTLWHYLTGIPLVPGMFTAEEEESTGRAIEAPQRADDRTVGYFRAILDAYTRTDLRPADAISVLRPVFVGIEEFRHDASSPVRRAFLLLATENAELISRLHHEAGNPGRALAWSDEAVRDAREAADALLEAYTLAQRGGLSDTAGDPGGLVALAVAARERAHLPARVDALSRHHEAQGHALAGNLDMCRRRLEESAQSLAEPGDDTPYRFDCSTQAHDTLCAGCLVDLGHARDAIEILEQQPPKAPPTYATAYALARMAHAYADVHECERSVETARQALALARQTGALRALRELAKVHIPPQEARHTRIRP</sequence>
<dbReference type="CDD" id="cd00093">
    <property type="entry name" value="HTH_XRE"/>
    <property type="match status" value="1"/>
</dbReference>
<comment type="caution">
    <text evidence="2">The sequence shown here is derived from an EMBL/GenBank/DDBJ whole genome shotgun (WGS) entry which is preliminary data.</text>
</comment>
<proteinExistence type="predicted"/>
<dbReference type="SUPFAM" id="SSF47413">
    <property type="entry name" value="lambda repressor-like DNA-binding domains"/>
    <property type="match status" value="1"/>
</dbReference>
<dbReference type="InterPro" id="IPR001387">
    <property type="entry name" value="Cro/C1-type_HTH"/>
</dbReference>
<evidence type="ECO:0000313" key="2">
    <source>
        <dbReference type="EMBL" id="GAA2669156.1"/>
    </source>
</evidence>
<keyword evidence="3" id="KW-1185">Reference proteome</keyword>
<dbReference type="RefSeq" id="WP_346149543.1">
    <property type="nucleotide sequence ID" value="NZ_BAAATE010000012.1"/>
</dbReference>
<dbReference type="PROSITE" id="PS50943">
    <property type="entry name" value="HTH_CROC1"/>
    <property type="match status" value="1"/>
</dbReference>
<evidence type="ECO:0000313" key="3">
    <source>
        <dbReference type="Proteomes" id="UP001501666"/>
    </source>
</evidence>
<accession>A0ABP6EK88</accession>
<organism evidence="2 3">
    <name type="scientific">Nonomuraea recticatena</name>
    <dbReference type="NCBI Taxonomy" id="46178"/>
    <lineage>
        <taxon>Bacteria</taxon>
        <taxon>Bacillati</taxon>
        <taxon>Actinomycetota</taxon>
        <taxon>Actinomycetes</taxon>
        <taxon>Streptosporangiales</taxon>
        <taxon>Streptosporangiaceae</taxon>
        <taxon>Nonomuraea</taxon>
    </lineage>
</organism>
<evidence type="ECO:0000259" key="1">
    <source>
        <dbReference type="PROSITE" id="PS50943"/>
    </source>
</evidence>
<protein>
    <recommendedName>
        <fullName evidence="1">HTH cro/C1-type domain-containing protein</fullName>
    </recommendedName>
</protein>
<dbReference type="EMBL" id="BAAATE010000012">
    <property type="protein sequence ID" value="GAA2669156.1"/>
    <property type="molecule type" value="Genomic_DNA"/>
</dbReference>
<gene>
    <name evidence="2" type="ORF">GCM10010412_047530</name>
</gene>
<reference evidence="3" key="1">
    <citation type="journal article" date="2019" name="Int. J. Syst. Evol. Microbiol.">
        <title>The Global Catalogue of Microorganisms (GCM) 10K type strain sequencing project: providing services to taxonomists for standard genome sequencing and annotation.</title>
        <authorList>
            <consortium name="The Broad Institute Genomics Platform"/>
            <consortium name="The Broad Institute Genome Sequencing Center for Infectious Disease"/>
            <person name="Wu L."/>
            <person name="Ma J."/>
        </authorList>
    </citation>
    <scope>NUCLEOTIDE SEQUENCE [LARGE SCALE GENOMIC DNA]</scope>
    <source>
        <strain evidence="3">JCM 6835</strain>
    </source>
</reference>
<name>A0ABP6EK88_9ACTN</name>
<dbReference type="Proteomes" id="UP001501666">
    <property type="component" value="Unassembled WGS sequence"/>
</dbReference>